<feature type="transmembrane region" description="Helical" evidence="8">
    <location>
        <begin position="12"/>
        <end position="31"/>
    </location>
</feature>
<dbReference type="Pfam" id="PF03176">
    <property type="entry name" value="MMPL"/>
    <property type="match status" value="2"/>
</dbReference>
<keyword evidence="6 8" id="KW-0472">Membrane</keyword>
<feature type="transmembrane region" description="Helical" evidence="8">
    <location>
        <begin position="314"/>
        <end position="336"/>
    </location>
</feature>
<feature type="compositionally biased region" description="Basic residues" evidence="7">
    <location>
        <begin position="779"/>
        <end position="809"/>
    </location>
</feature>
<evidence type="ECO:0000256" key="2">
    <source>
        <dbReference type="ARBA" id="ARBA00010157"/>
    </source>
</evidence>
<comment type="similarity">
    <text evidence="2">Belongs to the resistance-nodulation-cell division (RND) (TC 2.A.6) family. MmpL subfamily.</text>
</comment>
<gene>
    <name evidence="10" type="ORF">SVIO_078800</name>
</gene>
<dbReference type="PANTHER" id="PTHR33406">
    <property type="entry name" value="MEMBRANE PROTEIN MJ1562-RELATED"/>
    <property type="match status" value="1"/>
</dbReference>
<feature type="transmembrane region" description="Helical" evidence="8">
    <location>
        <begin position="237"/>
        <end position="260"/>
    </location>
</feature>
<dbReference type="InterPro" id="IPR004869">
    <property type="entry name" value="MMPL_dom"/>
</dbReference>
<proteinExistence type="inferred from homology"/>
<sequence>MFGRIGRFSVNRPWLVVALWVIAAIGLAILAPPLKSSTDQADFLPSHYESVRVTKLQEHAFPQQESAAAILVYQRSDGGKLSEADKAAVIKATKGFQDKKYKTFKSVLTTPEAVSKDGRMALANIYSTKKDAYNEDTQKSVKDLRADRDKLLKGTSLKVDVTGPAASALDSTESSGDTDAMIMMATLVLIIVLLGAIFRSPLIALMPVLMILVMFIMAQGLIATASDLFGLEADSSVSAILIVVLFGVGTDYMLFLLFRYREHLRQGQEPKEALIKAVSRVGETIASAAGAVIVAFLALTLSTMGSMRAMGPSLAISVAVTLVAALTLVPAVFSLLGTKAFWPSKAWKQAPRNRLAGATGSLVSRRPGLIATVSACVLAALAVGALGFKAEFDTDSSLPKDLESVQAMAQLQKSFSAGESDPSLVYVQSEGGAKLDAAALTGFRKKLEGVEGVGEVSPAVPNPKGDVAQFSVVLKYRPASEKAISLVAGELRDTAHDSAPQGTEALVGGTTAVLADIEDAVNHDYRLVFPVAGVAIMLILGLLLRSVVAPLYLMLAVGLGFAATLGSTVWLFQDIRGENGLLFMLPIVVYLFVVAIGTDYNILMVARLREEVGKGKSPAEAARLAVAQSAPTIGSAAIILAGTFGVLMLASNTMLQQMGFAVAFGILLTAFIMALLLVPTVTAMLGSKAWWPNHRFDSPTPPVPPARGGPRRPTPRRPYGCDPRLTRPPKRRGGPPRHGRGGPPGGPVGPDGAAGRARGLRRHGPLRRDQGVVGGRLTARTRARRGRVRARRMGGAQHRHGRHGRHRDHSRTGPGQAVGDAAARGAAALLRLGRRGVPGVDAAVRGGRLTAVGAGHLRVRVRGRQRPADARLGGRPDPVRLHRHGPGPRPRAPRLSAQALAGSVHRPGRRSLAARPGGRGARRRRRPDVAVLVGGRHRGPCPPRRGPHPLAPAVRDLRHLGTGRRVRRRPPGPGGPRSPPPLAAVGPRLARLRLALRVERLETALHPVRGDRLAPDAVLPERLGLAITLHLCAVLTGGTMMWTLTRTPSRTAPGVAPAPPA</sequence>
<dbReference type="InterPro" id="IPR000731">
    <property type="entry name" value="SSD"/>
</dbReference>
<dbReference type="EMBL" id="BJHW01000001">
    <property type="protein sequence ID" value="GDY57257.1"/>
    <property type="molecule type" value="Genomic_DNA"/>
</dbReference>
<name>A0A4D4LFJ5_STRVO</name>
<evidence type="ECO:0000256" key="1">
    <source>
        <dbReference type="ARBA" id="ARBA00004651"/>
    </source>
</evidence>
<organism evidence="10 11">
    <name type="scientific">Streptomyces violaceusniger</name>
    <dbReference type="NCBI Taxonomy" id="68280"/>
    <lineage>
        <taxon>Bacteria</taxon>
        <taxon>Bacillati</taxon>
        <taxon>Actinomycetota</taxon>
        <taxon>Actinomycetes</taxon>
        <taxon>Kitasatosporales</taxon>
        <taxon>Streptomycetaceae</taxon>
        <taxon>Streptomyces</taxon>
        <taxon>Streptomyces violaceusniger group</taxon>
    </lineage>
</organism>
<feature type="region of interest" description="Disordered" evidence="7">
    <location>
        <begin position="962"/>
        <end position="984"/>
    </location>
</feature>
<keyword evidence="4 8" id="KW-0812">Transmembrane</keyword>
<keyword evidence="3" id="KW-1003">Cell membrane</keyword>
<evidence type="ECO:0000256" key="7">
    <source>
        <dbReference type="SAM" id="MobiDB-lite"/>
    </source>
</evidence>
<evidence type="ECO:0000256" key="4">
    <source>
        <dbReference type="ARBA" id="ARBA00022692"/>
    </source>
</evidence>
<dbReference type="GO" id="GO:0005886">
    <property type="term" value="C:plasma membrane"/>
    <property type="evidence" value="ECO:0007669"/>
    <property type="project" value="UniProtKB-SubCell"/>
</dbReference>
<feature type="transmembrane region" description="Helical" evidence="8">
    <location>
        <begin position="662"/>
        <end position="685"/>
    </location>
</feature>
<feature type="region of interest" description="Disordered" evidence="7">
    <location>
        <begin position="933"/>
        <end position="952"/>
    </location>
</feature>
<evidence type="ECO:0000259" key="9">
    <source>
        <dbReference type="PROSITE" id="PS50156"/>
    </source>
</evidence>
<dbReference type="Gene3D" id="1.20.1640.10">
    <property type="entry name" value="Multidrug efflux transporter AcrB transmembrane domain"/>
    <property type="match status" value="2"/>
</dbReference>
<feature type="transmembrane region" description="Helical" evidence="8">
    <location>
        <begin position="551"/>
        <end position="571"/>
    </location>
</feature>
<feature type="transmembrane region" description="Helical" evidence="8">
    <location>
        <begin position="180"/>
        <end position="198"/>
    </location>
</feature>
<feature type="region of interest" description="Disordered" evidence="7">
    <location>
        <begin position="864"/>
        <end position="928"/>
    </location>
</feature>
<reference evidence="10 11" key="1">
    <citation type="journal article" date="2020" name="Int. J. Syst. Evol. Microbiol.">
        <title>Reclassification of Streptomyces castelarensis and Streptomyces sporoclivatus as later heterotypic synonyms of Streptomyces antimycoticus.</title>
        <authorList>
            <person name="Komaki H."/>
            <person name="Tamura T."/>
        </authorList>
    </citation>
    <scope>NUCLEOTIDE SEQUENCE [LARGE SCALE GENOMIC DNA]</scope>
    <source>
        <strain evidence="10 11">NBRC 13459</strain>
    </source>
</reference>
<feature type="transmembrane region" description="Helical" evidence="8">
    <location>
        <begin position="527"/>
        <end position="544"/>
    </location>
</feature>
<feature type="transmembrane region" description="Helical" evidence="8">
    <location>
        <begin position="205"/>
        <end position="225"/>
    </location>
</feature>
<accession>A0A4D4LFJ5</accession>
<feature type="region of interest" description="Disordered" evidence="7">
    <location>
        <begin position="692"/>
        <end position="821"/>
    </location>
</feature>
<evidence type="ECO:0000313" key="11">
    <source>
        <dbReference type="Proteomes" id="UP000301309"/>
    </source>
</evidence>
<evidence type="ECO:0000256" key="8">
    <source>
        <dbReference type="SAM" id="Phobius"/>
    </source>
</evidence>
<feature type="domain" description="SSD" evidence="9">
    <location>
        <begin position="228"/>
        <end position="335"/>
    </location>
</feature>
<feature type="transmembrane region" description="Helical" evidence="8">
    <location>
        <begin position="281"/>
        <end position="302"/>
    </location>
</feature>
<protein>
    <recommendedName>
        <fullName evidence="9">SSD domain-containing protein</fullName>
    </recommendedName>
</protein>
<feature type="transmembrane region" description="Helical" evidence="8">
    <location>
        <begin position="624"/>
        <end position="650"/>
    </location>
</feature>
<dbReference type="PROSITE" id="PS50156">
    <property type="entry name" value="SSD"/>
    <property type="match status" value="1"/>
</dbReference>
<comment type="caution">
    <text evidence="10">The sequence shown here is derived from an EMBL/GenBank/DDBJ whole genome shotgun (WGS) entry which is preliminary data.</text>
</comment>
<keyword evidence="11" id="KW-1185">Reference proteome</keyword>
<keyword evidence="5 8" id="KW-1133">Transmembrane helix</keyword>
<feature type="compositionally biased region" description="Pro residues" evidence="7">
    <location>
        <begin position="971"/>
        <end position="982"/>
    </location>
</feature>
<dbReference type="InterPro" id="IPR050545">
    <property type="entry name" value="Mycobact_MmpL"/>
</dbReference>
<feature type="compositionally biased region" description="Basic residues" evidence="7">
    <location>
        <begin position="727"/>
        <end position="740"/>
    </location>
</feature>
<evidence type="ECO:0000256" key="6">
    <source>
        <dbReference type="ARBA" id="ARBA00023136"/>
    </source>
</evidence>
<feature type="compositionally biased region" description="Basic and acidic residues" evidence="7">
    <location>
        <begin position="866"/>
        <end position="880"/>
    </location>
</feature>
<feature type="transmembrane region" description="Helical" evidence="8">
    <location>
        <begin position="583"/>
        <end position="603"/>
    </location>
</feature>
<dbReference type="SUPFAM" id="SSF82866">
    <property type="entry name" value="Multidrug efflux transporter AcrB transmembrane domain"/>
    <property type="match status" value="2"/>
</dbReference>
<comment type="subcellular location">
    <subcellularLocation>
        <location evidence="1">Cell membrane</location>
        <topology evidence="1">Multi-pass membrane protein</topology>
    </subcellularLocation>
</comment>
<dbReference type="Proteomes" id="UP000301309">
    <property type="component" value="Unassembled WGS sequence"/>
</dbReference>
<evidence type="ECO:0000256" key="3">
    <source>
        <dbReference type="ARBA" id="ARBA00022475"/>
    </source>
</evidence>
<evidence type="ECO:0000313" key="10">
    <source>
        <dbReference type="EMBL" id="GDY57257.1"/>
    </source>
</evidence>
<dbReference type="AlphaFoldDB" id="A0A4D4LFJ5"/>
<evidence type="ECO:0000256" key="5">
    <source>
        <dbReference type="ARBA" id="ARBA00022989"/>
    </source>
</evidence>
<dbReference type="PANTHER" id="PTHR33406:SF6">
    <property type="entry name" value="MEMBRANE PROTEIN YDGH-RELATED"/>
    <property type="match status" value="1"/>
</dbReference>